<dbReference type="EMBL" id="BAAAPB010000005">
    <property type="protein sequence ID" value="GAA1973004.1"/>
    <property type="molecule type" value="Genomic_DNA"/>
</dbReference>
<dbReference type="InterPro" id="IPR005754">
    <property type="entry name" value="Sortase"/>
</dbReference>
<evidence type="ECO:0000313" key="3">
    <source>
        <dbReference type="EMBL" id="GAA1973004.1"/>
    </source>
</evidence>
<proteinExistence type="predicted"/>
<dbReference type="SUPFAM" id="SSF63817">
    <property type="entry name" value="Sortase"/>
    <property type="match status" value="1"/>
</dbReference>
<evidence type="ECO:0000256" key="1">
    <source>
        <dbReference type="ARBA" id="ARBA00022801"/>
    </source>
</evidence>
<gene>
    <name evidence="3" type="ORF">GCM10009798_37770</name>
</gene>
<sequence>MPDQGTRSGRNQRRLLQASLVAALAAGLLLAGQAYRAGGEGGPTRRATSYAAGATSSPLPTEVRAPWRAGSPRSLRLPTLGVTAPVVPVRAPGRTLIPPSDPATLGWWADGARPGAPRGSVLIAGHTVHGAGKGALEDIGRLTPGAPVVVTTAGSTLRYVVERVQVFDKATLSTQAARLFRQDGPPQLVLITCADWDGSRFLSNVVVVARRAPAAG</sequence>
<keyword evidence="1" id="KW-0378">Hydrolase</keyword>
<organism evidence="3 4">
    <name type="scientific">Nocardioides panacihumi</name>
    <dbReference type="NCBI Taxonomy" id="400774"/>
    <lineage>
        <taxon>Bacteria</taxon>
        <taxon>Bacillati</taxon>
        <taxon>Actinomycetota</taxon>
        <taxon>Actinomycetes</taxon>
        <taxon>Propionibacteriales</taxon>
        <taxon>Nocardioidaceae</taxon>
        <taxon>Nocardioides</taxon>
    </lineage>
</organism>
<comment type="caution">
    <text evidence="3">The sequence shown here is derived from an EMBL/GenBank/DDBJ whole genome shotgun (WGS) entry which is preliminary data.</text>
</comment>
<dbReference type="Gene3D" id="2.40.260.10">
    <property type="entry name" value="Sortase"/>
    <property type="match status" value="1"/>
</dbReference>
<dbReference type="InterPro" id="IPR042001">
    <property type="entry name" value="Sortase_F"/>
</dbReference>
<dbReference type="Pfam" id="PF04203">
    <property type="entry name" value="Sortase"/>
    <property type="match status" value="1"/>
</dbReference>
<evidence type="ECO:0000313" key="4">
    <source>
        <dbReference type="Proteomes" id="UP001500571"/>
    </source>
</evidence>
<accession>A0ABN2RQC3</accession>
<name>A0ABN2RQC3_9ACTN</name>
<dbReference type="CDD" id="cd05829">
    <property type="entry name" value="Sortase_F"/>
    <property type="match status" value="1"/>
</dbReference>
<evidence type="ECO:0000256" key="2">
    <source>
        <dbReference type="SAM" id="MobiDB-lite"/>
    </source>
</evidence>
<dbReference type="Proteomes" id="UP001500571">
    <property type="component" value="Unassembled WGS sequence"/>
</dbReference>
<protein>
    <recommendedName>
        <fullName evidence="5">Class F sortase</fullName>
    </recommendedName>
</protein>
<dbReference type="InterPro" id="IPR023365">
    <property type="entry name" value="Sortase_dom-sf"/>
</dbReference>
<evidence type="ECO:0008006" key="5">
    <source>
        <dbReference type="Google" id="ProtNLM"/>
    </source>
</evidence>
<dbReference type="RefSeq" id="WP_344047562.1">
    <property type="nucleotide sequence ID" value="NZ_BAAAPB010000005.1"/>
</dbReference>
<feature type="region of interest" description="Disordered" evidence="2">
    <location>
        <begin position="38"/>
        <end position="66"/>
    </location>
</feature>
<keyword evidence="4" id="KW-1185">Reference proteome</keyword>
<reference evidence="3 4" key="1">
    <citation type="journal article" date="2019" name="Int. J. Syst. Evol. Microbiol.">
        <title>The Global Catalogue of Microorganisms (GCM) 10K type strain sequencing project: providing services to taxonomists for standard genome sequencing and annotation.</title>
        <authorList>
            <consortium name="The Broad Institute Genomics Platform"/>
            <consortium name="The Broad Institute Genome Sequencing Center for Infectious Disease"/>
            <person name="Wu L."/>
            <person name="Ma J."/>
        </authorList>
    </citation>
    <scope>NUCLEOTIDE SEQUENCE [LARGE SCALE GENOMIC DNA]</scope>
    <source>
        <strain evidence="3 4">JCM 15309</strain>
    </source>
</reference>